<dbReference type="Proteomes" id="UP001148125">
    <property type="component" value="Unassembled WGS sequence"/>
</dbReference>
<keyword evidence="3" id="KW-1185">Reference proteome</keyword>
<evidence type="ECO:0000313" key="2">
    <source>
        <dbReference type="EMBL" id="MDE5415479.1"/>
    </source>
</evidence>
<dbReference type="RefSeq" id="WP_275120081.1">
    <property type="nucleotide sequence ID" value="NZ_JAOTPO010000016.1"/>
</dbReference>
<protein>
    <recommendedName>
        <fullName evidence="4">Prophage tail endopeptidase domain-containing protein</fullName>
    </recommendedName>
</protein>
<gene>
    <name evidence="2" type="ORF">N7Z68_19125</name>
</gene>
<evidence type="ECO:0000313" key="3">
    <source>
        <dbReference type="Proteomes" id="UP001148125"/>
    </source>
</evidence>
<reference evidence="2" key="1">
    <citation type="submission" date="2024-05" db="EMBL/GenBank/DDBJ databases">
        <title>Alkalihalobacillus sp. strain MEB203 novel alkaliphilic bacterium from Lonar Lake, India.</title>
        <authorList>
            <person name="Joshi A."/>
            <person name="Thite S."/>
            <person name="Mengade P."/>
        </authorList>
    </citation>
    <scope>NUCLEOTIDE SEQUENCE</scope>
    <source>
        <strain evidence="2">MEB 203</strain>
    </source>
</reference>
<accession>A0ABT5VJ82</accession>
<organism evidence="2 3">
    <name type="scientific">Alkalihalobacterium chitinilyticum</name>
    <dbReference type="NCBI Taxonomy" id="2980103"/>
    <lineage>
        <taxon>Bacteria</taxon>
        <taxon>Bacillati</taxon>
        <taxon>Bacillota</taxon>
        <taxon>Bacilli</taxon>
        <taxon>Bacillales</taxon>
        <taxon>Bacillaceae</taxon>
        <taxon>Alkalihalobacterium</taxon>
    </lineage>
</organism>
<sequence>MQVYINGTSYEVIDDSIDINLTVEERSTASFTIRDKSSSLVFQKGEPVEIKDGNELLFGGVIEKFFKFPITVKGGFYFTVSCVDYHYFADKRIVADAFMDKMSGDVVRDVYDKYLKPEGIELAEVAAGDYVDEAIFNYIDAASVITKLARYVDNYIWYIDNKKRFYYIERGSLKAPWKVTPKDVRVNNANFEESSAMYRNKQYVKGAVDLTTEQTEIRIGDGHNRVFLTRYKLHSKPRVYVSLDGGEWVEQTVGINGVDRDMQFYWNRGSAEITQDSRAPGAENEREEGEEAPPEIPPLESNDRVMIVYIGQFETIYVTHLPAEIARMSRVDGSTGIVEAIEETSNIVDREGSLRHANSLLNKFGEVSKKINFITSRSGLEVGQTATVTLPLYELEDEEMLIESITISSEAQRPLYKVTAVKGPLHGSWEAMFNNIARLGEDQVERENLKETEQVVIPFEFEKQWAETEEPNIFKRTSNMDTMVGFYAGMTYTDRVKYMSWYRDGVERGRVAATQVTDGAVDTLHTMFHLQPNQANGHIDEFVWWGGASATEELGTGFIIDRQPFNREKINIELYQVTRYDYRWND</sequence>
<evidence type="ECO:0008006" key="4">
    <source>
        <dbReference type="Google" id="ProtNLM"/>
    </source>
</evidence>
<name>A0ABT5VJ82_9BACI</name>
<feature type="region of interest" description="Disordered" evidence="1">
    <location>
        <begin position="273"/>
        <end position="298"/>
    </location>
</feature>
<dbReference type="EMBL" id="JAOTPO010000016">
    <property type="protein sequence ID" value="MDE5415479.1"/>
    <property type="molecule type" value="Genomic_DNA"/>
</dbReference>
<comment type="caution">
    <text evidence="2">The sequence shown here is derived from an EMBL/GenBank/DDBJ whole genome shotgun (WGS) entry which is preliminary data.</text>
</comment>
<evidence type="ECO:0000256" key="1">
    <source>
        <dbReference type="SAM" id="MobiDB-lite"/>
    </source>
</evidence>
<proteinExistence type="predicted"/>